<keyword evidence="3" id="KW-1185">Reference proteome</keyword>
<dbReference type="EMBL" id="CM026433">
    <property type="protein sequence ID" value="KAG0554354.1"/>
    <property type="molecule type" value="Genomic_DNA"/>
</dbReference>
<evidence type="ECO:0000313" key="2">
    <source>
        <dbReference type="EMBL" id="KAG0554354.1"/>
    </source>
</evidence>
<name>A0A8T0G7I7_CERPU</name>
<evidence type="ECO:0000313" key="3">
    <source>
        <dbReference type="Proteomes" id="UP000822688"/>
    </source>
</evidence>
<dbReference type="EMBL" id="CM026433">
    <property type="protein sequence ID" value="KAG0554341.1"/>
    <property type="molecule type" value="Genomic_DNA"/>
</dbReference>
<accession>A0A8T0G7I7</accession>
<proteinExistence type="predicted"/>
<comment type="caution">
    <text evidence="2">The sequence shown here is derived from an EMBL/GenBank/DDBJ whole genome shotgun (WGS) entry which is preliminary data.</text>
</comment>
<reference evidence="2" key="1">
    <citation type="submission" date="2020-06" db="EMBL/GenBank/DDBJ databases">
        <title>WGS assembly of Ceratodon purpureus strain R40.</title>
        <authorList>
            <person name="Carey S.B."/>
            <person name="Jenkins J."/>
            <person name="Shu S."/>
            <person name="Lovell J.T."/>
            <person name="Sreedasyam A."/>
            <person name="Maumus F."/>
            <person name="Tiley G.P."/>
            <person name="Fernandez-Pozo N."/>
            <person name="Barry K."/>
            <person name="Chen C."/>
            <person name="Wang M."/>
            <person name="Lipzen A."/>
            <person name="Daum C."/>
            <person name="Saski C.A."/>
            <person name="Payton A.C."/>
            <person name="Mcbreen J.C."/>
            <person name="Conrad R.E."/>
            <person name="Kollar L.M."/>
            <person name="Olsson S."/>
            <person name="Huttunen S."/>
            <person name="Landis J.B."/>
            <person name="Wickett N.J."/>
            <person name="Johnson M.G."/>
            <person name="Rensing S.A."/>
            <person name="Grimwood J."/>
            <person name="Schmutz J."/>
            <person name="Mcdaniel S.F."/>
        </authorList>
    </citation>
    <scope>NUCLEOTIDE SEQUENCE</scope>
    <source>
        <strain evidence="2">R40</strain>
    </source>
</reference>
<sequence>MHFILSDPQLQSLVFRIHNWIMFRSFSTLMIVYKNGERNGLSFQSEPVDNLPPPKLNRDYHKLFSSHRFHNQHSETRFNSKNLFAVSVVVMSRPITLRFASAKVTT</sequence>
<evidence type="ECO:0000313" key="1">
    <source>
        <dbReference type="EMBL" id="KAG0554341.1"/>
    </source>
</evidence>
<organism evidence="2 3">
    <name type="scientific">Ceratodon purpureus</name>
    <name type="common">Fire moss</name>
    <name type="synonym">Dicranum purpureum</name>
    <dbReference type="NCBI Taxonomy" id="3225"/>
    <lineage>
        <taxon>Eukaryota</taxon>
        <taxon>Viridiplantae</taxon>
        <taxon>Streptophyta</taxon>
        <taxon>Embryophyta</taxon>
        <taxon>Bryophyta</taxon>
        <taxon>Bryophytina</taxon>
        <taxon>Bryopsida</taxon>
        <taxon>Dicranidae</taxon>
        <taxon>Pseudoditrichales</taxon>
        <taxon>Ditrichaceae</taxon>
        <taxon>Ceratodon</taxon>
    </lineage>
</organism>
<protein>
    <submittedName>
        <fullName evidence="2">Uncharacterized protein</fullName>
    </submittedName>
</protein>
<gene>
    <name evidence="1" type="ORF">KC19_12G083900</name>
    <name evidence="2" type="ORF">KC19_12G084400</name>
</gene>
<dbReference type="Proteomes" id="UP000822688">
    <property type="component" value="Chromosome 12"/>
</dbReference>
<dbReference type="AlphaFoldDB" id="A0A8T0G7I7"/>